<protein>
    <submittedName>
        <fullName evidence="1">Uncharacterized protein</fullName>
    </submittedName>
</protein>
<comment type="caution">
    <text evidence="1">The sequence shown here is derived from an EMBL/GenBank/DDBJ whole genome shotgun (WGS) entry which is preliminary data.</text>
</comment>
<proteinExistence type="predicted"/>
<organism evidence="1">
    <name type="scientific">marine sediment metagenome</name>
    <dbReference type="NCBI Taxonomy" id="412755"/>
    <lineage>
        <taxon>unclassified sequences</taxon>
        <taxon>metagenomes</taxon>
        <taxon>ecological metagenomes</taxon>
    </lineage>
</organism>
<dbReference type="AlphaFoldDB" id="A0A0F8YV01"/>
<sequence length="190" mass="21333">MTVYVALQTNVPLVGKIRAAYWNHTDYAKEHGWDPNLQLYGDWEKFVDNKEVEHTGKGVLSVHLSLVEDLVKLGIMSVGPQEDGHDTFKVKDDAVQLLRKEKGKKKWVEVSLVNQGGTPTPAASPIADEAERVNPFRKYMVRQRDLMVSCYKVAFQTSDLVGNGRDGEQVKTHEAAMAFYIQANRDGMSP</sequence>
<accession>A0A0F8YV01</accession>
<dbReference type="EMBL" id="LAZR01051379">
    <property type="protein sequence ID" value="KKK85283.1"/>
    <property type="molecule type" value="Genomic_DNA"/>
</dbReference>
<reference evidence="1" key="1">
    <citation type="journal article" date="2015" name="Nature">
        <title>Complex archaea that bridge the gap between prokaryotes and eukaryotes.</title>
        <authorList>
            <person name="Spang A."/>
            <person name="Saw J.H."/>
            <person name="Jorgensen S.L."/>
            <person name="Zaremba-Niedzwiedzka K."/>
            <person name="Martijn J."/>
            <person name="Lind A.E."/>
            <person name="van Eijk R."/>
            <person name="Schleper C."/>
            <person name="Guy L."/>
            <person name="Ettema T.J."/>
        </authorList>
    </citation>
    <scope>NUCLEOTIDE SEQUENCE</scope>
</reference>
<name>A0A0F8YV01_9ZZZZ</name>
<gene>
    <name evidence="1" type="ORF">LCGC14_2774850</name>
</gene>
<evidence type="ECO:0000313" key="1">
    <source>
        <dbReference type="EMBL" id="KKK85283.1"/>
    </source>
</evidence>